<evidence type="ECO:0000259" key="2">
    <source>
        <dbReference type="Pfam" id="PF00534"/>
    </source>
</evidence>
<dbReference type="InterPro" id="IPR050194">
    <property type="entry name" value="Glycosyltransferase_grp1"/>
</dbReference>
<evidence type="ECO:0008006" key="6">
    <source>
        <dbReference type="Google" id="ProtNLM"/>
    </source>
</evidence>
<dbReference type="EMBL" id="MHSA01000015">
    <property type="protein sequence ID" value="OHA34189.1"/>
    <property type="molecule type" value="Genomic_DNA"/>
</dbReference>
<dbReference type="Proteomes" id="UP000177797">
    <property type="component" value="Unassembled WGS sequence"/>
</dbReference>
<feature type="transmembrane region" description="Helical" evidence="1">
    <location>
        <begin position="132"/>
        <end position="155"/>
    </location>
</feature>
<dbReference type="Pfam" id="PF00534">
    <property type="entry name" value="Glycos_transf_1"/>
    <property type="match status" value="1"/>
</dbReference>
<dbReference type="PANTHER" id="PTHR45947">
    <property type="entry name" value="SULFOQUINOVOSYL TRANSFERASE SQD2"/>
    <property type="match status" value="1"/>
</dbReference>
<dbReference type="Gene3D" id="3.40.50.2000">
    <property type="entry name" value="Glycogen Phosphorylase B"/>
    <property type="match status" value="2"/>
</dbReference>
<dbReference type="InterPro" id="IPR001296">
    <property type="entry name" value="Glyco_trans_1"/>
</dbReference>
<keyword evidence="1" id="KW-0812">Transmembrane</keyword>
<dbReference type="SUPFAM" id="SSF53756">
    <property type="entry name" value="UDP-Glycosyltransferase/glycogen phosphorylase"/>
    <property type="match status" value="1"/>
</dbReference>
<dbReference type="GO" id="GO:0016757">
    <property type="term" value="F:glycosyltransferase activity"/>
    <property type="evidence" value="ECO:0007669"/>
    <property type="project" value="InterPro"/>
</dbReference>
<reference evidence="4 5" key="1">
    <citation type="journal article" date="2016" name="Nat. Commun.">
        <title>Thousands of microbial genomes shed light on interconnected biogeochemical processes in an aquifer system.</title>
        <authorList>
            <person name="Anantharaman K."/>
            <person name="Brown C.T."/>
            <person name="Hug L.A."/>
            <person name="Sharon I."/>
            <person name="Castelle C.J."/>
            <person name="Probst A.J."/>
            <person name="Thomas B.C."/>
            <person name="Singh A."/>
            <person name="Wilkins M.J."/>
            <person name="Karaoz U."/>
            <person name="Brodie E.L."/>
            <person name="Williams K.H."/>
            <person name="Hubbard S.S."/>
            <person name="Banfield J.F."/>
        </authorList>
    </citation>
    <scope>NUCLEOTIDE SEQUENCE [LARGE SCALE GENOMIC DNA]</scope>
</reference>
<evidence type="ECO:0000313" key="4">
    <source>
        <dbReference type="EMBL" id="OHA34189.1"/>
    </source>
</evidence>
<evidence type="ECO:0000313" key="5">
    <source>
        <dbReference type="Proteomes" id="UP000177797"/>
    </source>
</evidence>
<sequence>MDTTIKKRILFLVTKGNCGGAQRYVFDLATALPKEKFEAVVVCGEGNALPEKLAMEGVRCERVPSLGRDVGFADIATFREIFQLLKKERPDILHLNSSKAAALGAVAARLAHLQIKIIFTVHGWPFNEPRQFFVRTAIFLLSWLTALLSDVVITICSADFRTAKRMLFIKKKTRLIHNGIKPFKILERSEARRALAPDAPPETALIVTIAELTKNKGLVHALRAIAELSSERELPPFQYIIIGEGELRAELEKIIAENNLSGIVRLAGFVPDAKTLLSGADIFLLPSLKEGLPYVLLEAGASGVPVVATNVGGVSDIIADMESGMLIRAKREKEIADALRFLLINHKKRDAFGSALKEKVLRDFGFEEILKETVRVYESENPCFEPYFLTSCP</sequence>
<dbReference type="AlphaFoldDB" id="A0A1G2NFG7"/>
<name>A0A1G2NFG7_9BACT</name>
<gene>
    <name evidence="4" type="ORF">A2938_00735</name>
</gene>
<evidence type="ECO:0000259" key="3">
    <source>
        <dbReference type="Pfam" id="PF13439"/>
    </source>
</evidence>
<feature type="domain" description="Glycosyltransferase subfamily 4-like N-terminal" evidence="3">
    <location>
        <begin position="19"/>
        <end position="180"/>
    </location>
</feature>
<accession>A0A1G2NFG7</accession>
<dbReference type="InterPro" id="IPR028098">
    <property type="entry name" value="Glyco_trans_4-like_N"/>
</dbReference>
<dbReference type="PANTHER" id="PTHR45947:SF3">
    <property type="entry name" value="SULFOQUINOVOSYL TRANSFERASE SQD2"/>
    <property type="match status" value="1"/>
</dbReference>
<feature type="domain" description="Glycosyl transferase family 1" evidence="2">
    <location>
        <begin position="200"/>
        <end position="357"/>
    </location>
</feature>
<comment type="caution">
    <text evidence="4">The sequence shown here is derived from an EMBL/GenBank/DDBJ whole genome shotgun (WGS) entry which is preliminary data.</text>
</comment>
<proteinExistence type="predicted"/>
<organism evidence="4 5">
    <name type="scientific">Candidatus Taylorbacteria bacterium RIFCSPLOWO2_01_FULL_48_100</name>
    <dbReference type="NCBI Taxonomy" id="1802322"/>
    <lineage>
        <taxon>Bacteria</taxon>
        <taxon>Candidatus Tayloriibacteriota</taxon>
    </lineage>
</organism>
<evidence type="ECO:0000256" key="1">
    <source>
        <dbReference type="SAM" id="Phobius"/>
    </source>
</evidence>
<keyword evidence="1" id="KW-0472">Membrane</keyword>
<keyword evidence="1" id="KW-1133">Transmembrane helix</keyword>
<dbReference type="Pfam" id="PF13439">
    <property type="entry name" value="Glyco_transf_4"/>
    <property type="match status" value="1"/>
</dbReference>
<protein>
    <recommendedName>
        <fullName evidence="6">Glycosyltransferase subfamily 4-like N-terminal domain-containing protein</fullName>
    </recommendedName>
</protein>